<reference evidence="2" key="1">
    <citation type="journal article" date="2019" name="Int. J. Syst. Evol. Microbiol.">
        <title>The Global Catalogue of Microorganisms (GCM) 10K type strain sequencing project: providing services to taxonomists for standard genome sequencing and annotation.</title>
        <authorList>
            <consortium name="The Broad Institute Genomics Platform"/>
            <consortium name="The Broad Institute Genome Sequencing Center for Infectious Disease"/>
            <person name="Wu L."/>
            <person name="Ma J."/>
        </authorList>
    </citation>
    <scope>NUCLEOTIDE SEQUENCE [LARGE SCALE GENOMIC DNA]</scope>
    <source>
        <strain evidence="2">KCTC 62102</strain>
    </source>
</reference>
<organism evidence="1 2">
    <name type="scientific">Tabrizicola soli</name>
    <dbReference type="NCBI Taxonomy" id="2185115"/>
    <lineage>
        <taxon>Bacteria</taxon>
        <taxon>Pseudomonadati</taxon>
        <taxon>Pseudomonadota</taxon>
        <taxon>Alphaproteobacteria</taxon>
        <taxon>Rhodobacterales</taxon>
        <taxon>Paracoccaceae</taxon>
        <taxon>Tabrizicola</taxon>
    </lineage>
</organism>
<dbReference type="RefSeq" id="WP_277922942.1">
    <property type="nucleotide sequence ID" value="NZ_JAEACP010000001.1"/>
</dbReference>
<evidence type="ECO:0000313" key="2">
    <source>
        <dbReference type="Proteomes" id="UP001595445"/>
    </source>
</evidence>
<evidence type="ECO:0000313" key="1">
    <source>
        <dbReference type="EMBL" id="MFC3087368.1"/>
    </source>
</evidence>
<comment type="caution">
    <text evidence="1">The sequence shown here is derived from an EMBL/GenBank/DDBJ whole genome shotgun (WGS) entry which is preliminary data.</text>
</comment>
<name>A0ABV7DXS7_9RHOB</name>
<dbReference type="EMBL" id="JBHRSM010000025">
    <property type="protein sequence ID" value="MFC3087368.1"/>
    <property type="molecule type" value="Genomic_DNA"/>
</dbReference>
<proteinExistence type="predicted"/>
<sequence length="44" mass="4976">MLRWIFSWSMPPSMPSASKIGPNSVIDWLARVTIWRATGARSTL</sequence>
<dbReference type="Proteomes" id="UP001595445">
    <property type="component" value="Unassembled WGS sequence"/>
</dbReference>
<protein>
    <submittedName>
        <fullName evidence="1">Uncharacterized protein</fullName>
    </submittedName>
</protein>
<keyword evidence="2" id="KW-1185">Reference proteome</keyword>
<accession>A0ABV7DXS7</accession>
<gene>
    <name evidence="1" type="ORF">ACFOD6_15055</name>
</gene>